<accession>A0A402A2H2</accession>
<dbReference type="Pfam" id="PF05402">
    <property type="entry name" value="PqqD"/>
    <property type="match status" value="1"/>
</dbReference>
<name>A0A402A2H2_9CHLR</name>
<proteinExistence type="predicted"/>
<keyword evidence="5" id="KW-1185">Reference proteome</keyword>
<sequence>MKEEQNILTDTSFPRLALKARVQIDKVTGQPILLYPEGVLLLNETGAAIVRLCDGSRSLLQIVEELSLQYRQSPAQIQPEIARYLVLLYRHSLLEIESSEFPSFH</sequence>
<comment type="pathway">
    <text evidence="1">Cofactor biosynthesis; pyrroloquinoline quinone biosynthesis.</text>
</comment>
<organism evidence="4 5">
    <name type="scientific">Tengunoibacter tsumagoiensis</name>
    <dbReference type="NCBI Taxonomy" id="2014871"/>
    <lineage>
        <taxon>Bacteria</taxon>
        <taxon>Bacillati</taxon>
        <taxon>Chloroflexota</taxon>
        <taxon>Ktedonobacteria</taxon>
        <taxon>Ktedonobacterales</taxon>
        <taxon>Dictyobacteraceae</taxon>
        <taxon>Tengunoibacter</taxon>
    </lineage>
</organism>
<dbReference type="RefSeq" id="WP_126580798.1">
    <property type="nucleotide sequence ID" value="NZ_BIFR01000001.1"/>
</dbReference>
<dbReference type="Proteomes" id="UP000287352">
    <property type="component" value="Unassembled WGS sequence"/>
</dbReference>
<evidence type="ECO:0000256" key="3">
    <source>
        <dbReference type="ARBA" id="ARBA00022905"/>
    </source>
</evidence>
<evidence type="ECO:0000313" key="4">
    <source>
        <dbReference type="EMBL" id="GCE13255.1"/>
    </source>
</evidence>
<dbReference type="InterPro" id="IPR022479">
    <property type="entry name" value="PqqD_bac"/>
</dbReference>
<keyword evidence="3" id="KW-0884">PQQ biosynthesis</keyword>
<dbReference type="InterPro" id="IPR041881">
    <property type="entry name" value="PqqD_sf"/>
</dbReference>
<dbReference type="NCBIfam" id="TIGR03859">
    <property type="entry name" value="PQQ_PqqD"/>
    <property type="match status" value="1"/>
</dbReference>
<comment type="subunit">
    <text evidence="2">Monomer. Interacts with PqqE.</text>
</comment>
<dbReference type="Gene3D" id="1.10.10.1150">
    <property type="entry name" value="Coenzyme PQQ synthesis protein D (PqqD)"/>
    <property type="match status" value="1"/>
</dbReference>
<evidence type="ECO:0008006" key="6">
    <source>
        <dbReference type="Google" id="ProtNLM"/>
    </source>
</evidence>
<evidence type="ECO:0000256" key="1">
    <source>
        <dbReference type="ARBA" id="ARBA00004886"/>
    </source>
</evidence>
<gene>
    <name evidence="4" type="ORF">KTT_31140</name>
</gene>
<dbReference type="InterPro" id="IPR008792">
    <property type="entry name" value="PQQD"/>
</dbReference>
<protein>
    <recommendedName>
        <fullName evidence="6">Coenzyme PQQ synthesis protein D</fullName>
    </recommendedName>
</protein>
<dbReference type="OrthoDB" id="166524at2"/>
<dbReference type="AlphaFoldDB" id="A0A402A2H2"/>
<dbReference type="GO" id="GO:0048038">
    <property type="term" value="F:quinone binding"/>
    <property type="evidence" value="ECO:0007669"/>
    <property type="project" value="InterPro"/>
</dbReference>
<dbReference type="UniPathway" id="UPA00539"/>
<dbReference type="EMBL" id="BIFR01000001">
    <property type="protein sequence ID" value="GCE13255.1"/>
    <property type="molecule type" value="Genomic_DNA"/>
</dbReference>
<reference evidence="5" key="1">
    <citation type="submission" date="2018-12" db="EMBL/GenBank/DDBJ databases">
        <title>Tengunoibacter tsumagoiensis gen. nov., sp. nov., Dictyobacter kobayashii sp. nov., D. alpinus sp. nov., and D. joshuensis sp. nov. and description of Dictyobacteraceae fam. nov. within the order Ktedonobacterales isolated from Tengu-no-mugimeshi.</title>
        <authorList>
            <person name="Wang C.M."/>
            <person name="Zheng Y."/>
            <person name="Sakai Y."/>
            <person name="Toyoda A."/>
            <person name="Minakuchi Y."/>
            <person name="Abe K."/>
            <person name="Yokota A."/>
            <person name="Yabe S."/>
        </authorList>
    </citation>
    <scope>NUCLEOTIDE SEQUENCE [LARGE SCALE GENOMIC DNA]</scope>
    <source>
        <strain evidence="5">Uno3</strain>
    </source>
</reference>
<comment type="caution">
    <text evidence="4">The sequence shown here is derived from an EMBL/GenBank/DDBJ whole genome shotgun (WGS) entry which is preliminary data.</text>
</comment>
<evidence type="ECO:0000313" key="5">
    <source>
        <dbReference type="Proteomes" id="UP000287352"/>
    </source>
</evidence>
<evidence type="ECO:0000256" key="2">
    <source>
        <dbReference type="ARBA" id="ARBA00011741"/>
    </source>
</evidence>
<dbReference type="GO" id="GO:0018189">
    <property type="term" value="P:pyrroloquinoline quinone biosynthetic process"/>
    <property type="evidence" value="ECO:0007669"/>
    <property type="project" value="UniProtKB-UniPathway"/>
</dbReference>